<dbReference type="Proteomes" id="UP000466535">
    <property type="component" value="Unassembled WGS sequence"/>
</dbReference>
<comment type="caution">
    <text evidence="1">The sequence shown here is derived from an EMBL/GenBank/DDBJ whole genome shotgun (WGS) entry which is preliminary data.</text>
</comment>
<evidence type="ECO:0000313" key="2">
    <source>
        <dbReference type="Proteomes" id="UP000466535"/>
    </source>
</evidence>
<proteinExistence type="predicted"/>
<name>A0A6B0T842_9EURY</name>
<accession>A0A6B0T842</accession>
<dbReference type="OrthoDB" id="350216at2157"/>
<keyword evidence="2" id="KW-1185">Reference proteome</keyword>
<sequence length="53" mass="6767">MLEWYFRLMRWWLRKWYPVLRWIGRVTGQEEYAERAIDVTEDNFNRILEGEDE</sequence>
<dbReference type="RefSeq" id="WP_159763494.1">
    <property type="nucleotide sequence ID" value="NZ_WUUT01000002.1"/>
</dbReference>
<evidence type="ECO:0000313" key="1">
    <source>
        <dbReference type="EMBL" id="MXR51361.1"/>
    </source>
</evidence>
<dbReference type="EMBL" id="WUUT01000002">
    <property type="protein sequence ID" value="MXR51361.1"/>
    <property type="molecule type" value="Genomic_DNA"/>
</dbReference>
<dbReference type="AlphaFoldDB" id="A0A6B0T842"/>
<gene>
    <name evidence="1" type="ORF">GRX03_07060</name>
</gene>
<reference evidence="1 2" key="1">
    <citation type="submission" date="2019-12" db="EMBL/GenBank/DDBJ databases">
        <title>Isolation and characterization of three novel carbon monoxide-oxidizing members of Halobacteria from salione crusts and soils.</title>
        <authorList>
            <person name="Myers M.R."/>
            <person name="King G.M."/>
        </authorList>
    </citation>
    <scope>NUCLEOTIDE SEQUENCE [LARGE SCALE GENOMIC DNA]</scope>
    <source>
        <strain evidence="1 2">WSH3</strain>
    </source>
</reference>
<protein>
    <submittedName>
        <fullName evidence="1">Uncharacterized protein</fullName>
    </submittedName>
</protein>
<organism evidence="1 2">
    <name type="scientific">Halovenus carboxidivorans</name>
    <dbReference type="NCBI Taxonomy" id="2692199"/>
    <lineage>
        <taxon>Archaea</taxon>
        <taxon>Methanobacteriati</taxon>
        <taxon>Methanobacteriota</taxon>
        <taxon>Stenosarchaea group</taxon>
        <taxon>Halobacteria</taxon>
        <taxon>Halobacteriales</taxon>
        <taxon>Haloarculaceae</taxon>
        <taxon>Halovenus</taxon>
    </lineage>
</organism>